<dbReference type="EMBL" id="LZYB01000002">
    <property type="protein sequence ID" value="OBV11650.1"/>
    <property type="molecule type" value="Genomic_DNA"/>
</dbReference>
<protein>
    <submittedName>
        <fullName evidence="1">Ribosomal subunit interface protein</fullName>
    </submittedName>
</protein>
<gene>
    <name evidence="1" type="ORF">I603_1093</name>
</gene>
<accession>A0A1A7BKF0</accession>
<comment type="caution">
    <text evidence="1">The sequence shown here is derived from an EMBL/GenBank/DDBJ whole genome shotgun (WGS) entry which is preliminary data.</text>
</comment>
<keyword evidence="2" id="KW-1185">Reference proteome</keyword>
<dbReference type="Pfam" id="PF02482">
    <property type="entry name" value="Ribosomal_S30AE"/>
    <property type="match status" value="1"/>
</dbReference>
<dbReference type="AlphaFoldDB" id="A0A1A7BKF0"/>
<dbReference type="RefSeq" id="WP_232305254.1">
    <property type="nucleotide sequence ID" value="NZ_LZYB01000002.1"/>
</dbReference>
<reference evidence="1 2" key="1">
    <citation type="submission" date="2016-06" db="EMBL/GenBank/DDBJ databases">
        <title>Genome sequence of Porphyrobacter dokdonensis DSW-74.</title>
        <authorList>
            <person name="Kim J.F."/>
            <person name="Song J.Y."/>
        </authorList>
    </citation>
    <scope>NUCLEOTIDE SEQUENCE [LARGE SCALE GENOMIC DNA]</scope>
    <source>
        <strain evidence="1 2">DSW-74</strain>
    </source>
</reference>
<dbReference type="SUPFAM" id="SSF69754">
    <property type="entry name" value="Ribosome binding protein Y (YfiA homologue)"/>
    <property type="match status" value="1"/>
</dbReference>
<name>A0A1A7BKF0_9SPHN</name>
<dbReference type="PATRIC" id="fig|1300349.4.peg.1090"/>
<evidence type="ECO:0000313" key="2">
    <source>
        <dbReference type="Proteomes" id="UP000092484"/>
    </source>
</evidence>
<organism evidence="1 2">
    <name type="scientific">Erythrobacter dokdonensis DSW-74</name>
    <dbReference type="NCBI Taxonomy" id="1300349"/>
    <lineage>
        <taxon>Bacteria</taxon>
        <taxon>Pseudomonadati</taxon>
        <taxon>Pseudomonadota</taxon>
        <taxon>Alphaproteobacteria</taxon>
        <taxon>Sphingomonadales</taxon>
        <taxon>Erythrobacteraceae</taxon>
        <taxon>Erythrobacter/Porphyrobacter group</taxon>
        <taxon>Erythrobacter</taxon>
    </lineage>
</organism>
<dbReference type="Proteomes" id="UP000092484">
    <property type="component" value="Unassembled WGS sequence"/>
</dbReference>
<dbReference type="InterPro" id="IPR003489">
    <property type="entry name" value="RHF/RaiA"/>
</dbReference>
<sequence>MAMQFQFNTDSSVMGTENVAERIEQQVRHRLARFEDRLTRIEVHVSDVNGRKHGADDKHCMIEARPRGGRPIGVTGKAADVDAAARIAANTLAERLERVFGKAERHKHDPSPDKAL</sequence>
<dbReference type="Gene3D" id="3.30.160.100">
    <property type="entry name" value="Ribosome hibernation promotion factor-like"/>
    <property type="match status" value="1"/>
</dbReference>
<evidence type="ECO:0000313" key="1">
    <source>
        <dbReference type="EMBL" id="OBV11650.1"/>
    </source>
</evidence>
<proteinExistence type="predicted"/>
<dbReference type="STRING" id="1300349.I603_1093"/>
<dbReference type="InterPro" id="IPR036567">
    <property type="entry name" value="RHF-like"/>
</dbReference>